<keyword evidence="2" id="KW-1185">Reference proteome</keyword>
<dbReference type="Proteomes" id="UP000827976">
    <property type="component" value="Chromosome 16"/>
</dbReference>
<name>A0ACB7UFU0_DIOAL</name>
<comment type="caution">
    <text evidence="1">The sequence shown here is derived from an EMBL/GenBank/DDBJ whole genome shotgun (WGS) entry which is preliminary data.</text>
</comment>
<organism evidence="1 2">
    <name type="scientific">Dioscorea alata</name>
    <name type="common">Purple yam</name>
    <dbReference type="NCBI Taxonomy" id="55571"/>
    <lineage>
        <taxon>Eukaryota</taxon>
        <taxon>Viridiplantae</taxon>
        <taxon>Streptophyta</taxon>
        <taxon>Embryophyta</taxon>
        <taxon>Tracheophyta</taxon>
        <taxon>Spermatophyta</taxon>
        <taxon>Magnoliopsida</taxon>
        <taxon>Liliopsida</taxon>
        <taxon>Dioscoreales</taxon>
        <taxon>Dioscoreaceae</taxon>
        <taxon>Dioscorea</taxon>
    </lineage>
</organism>
<accession>A0ACB7UFU0</accession>
<reference evidence="2" key="1">
    <citation type="journal article" date="2022" name="Nat. Commun.">
        <title>Chromosome evolution and the genetic basis of agronomically important traits in greater yam.</title>
        <authorList>
            <person name="Bredeson J.V."/>
            <person name="Lyons J.B."/>
            <person name="Oniyinde I.O."/>
            <person name="Okereke N.R."/>
            <person name="Kolade O."/>
            <person name="Nnabue I."/>
            <person name="Nwadili C.O."/>
            <person name="Hribova E."/>
            <person name="Parker M."/>
            <person name="Nwogha J."/>
            <person name="Shu S."/>
            <person name="Carlson J."/>
            <person name="Kariba R."/>
            <person name="Muthemba S."/>
            <person name="Knop K."/>
            <person name="Barton G.J."/>
            <person name="Sherwood A.V."/>
            <person name="Lopez-Montes A."/>
            <person name="Asiedu R."/>
            <person name="Jamnadass R."/>
            <person name="Muchugi A."/>
            <person name="Goodstein D."/>
            <person name="Egesi C.N."/>
            <person name="Featherston J."/>
            <person name="Asfaw A."/>
            <person name="Simpson G.G."/>
            <person name="Dolezel J."/>
            <person name="Hendre P.S."/>
            <person name="Van Deynze A."/>
            <person name="Kumar P.L."/>
            <person name="Obidiegwu J.E."/>
            <person name="Bhattacharjee R."/>
            <person name="Rokhsar D.S."/>
        </authorList>
    </citation>
    <scope>NUCLEOTIDE SEQUENCE [LARGE SCALE GENOMIC DNA]</scope>
    <source>
        <strain evidence="2">cv. TDa95/00328</strain>
    </source>
</reference>
<gene>
    <name evidence="1" type="ORF">IHE45_16G016400</name>
</gene>
<protein>
    <submittedName>
        <fullName evidence="1">Plant invertase/pectin methylesterase inhibitor protein</fullName>
    </submittedName>
</protein>
<proteinExistence type="predicted"/>
<evidence type="ECO:0000313" key="2">
    <source>
        <dbReference type="Proteomes" id="UP000827976"/>
    </source>
</evidence>
<evidence type="ECO:0000313" key="1">
    <source>
        <dbReference type="EMBL" id="KAH7659192.1"/>
    </source>
</evidence>
<dbReference type="EMBL" id="CM037026">
    <property type="protein sequence ID" value="KAH7659192.1"/>
    <property type="molecule type" value="Genomic_DNA"/>
</dbReference>
<sequence length="185" mass="19154">MKHSTTTTTTMISATLLSLLLLFLTVHLAGAQANIQDTCKSAAAANSVINYDFCVNTFLRNPKSGSVDTRGLASIAALTSVNQAYNVKDNINNLLGNSPDPPTKTGLDQCMSLYTSMLDTLAQAVDAINGKQDDNAKGLLNTAIQAAQNCEAGFGQAGAASPLTQGNNDSVELSSMALAILGLAN</sequence>